<dbReference type="STRING" id="526226.Gbro_2805"/>
<dbReference type="EMBL" id="CP001802">
    <property type="protein sequence ID" value="ACY22020.1"/>
    <property type="molecule type" value="Genomic_DNA"/>
</dbReference>
<dbReference type="HOGENOM" id="CLU_095351_0_0_11"/>
<dbReference type="CDD" id="cd00657">
    <property type="entry name" value="Ferritin_like"/>
    <property type="match status" value="1"/>
</dbReference>
<dbReference type="Gene3D" id="1.10.620.20">
    <property type="entry name" value="Ribonucleotide Reductase, subunit A"/>
    <property type="match status" value="1"/>
</dbReference>
<dbReference type="InterPro" id="IPR012348">
    <property type="entry name" value="RNR-like"/>
</dbReference>
<dbReference type="SUPFAM" id="SSF47240">
    <property type="entry name" value="Ferritin-like"/>
    <property type="match status" value="1"/>
</dbReference>
<dbReference type="Proteomes" id="UP000001219">
    <property type="component" value="Chromosome"/>
</dbReference>
<evidence type="ECO:0000313" key="2">
    <source>
        <dbReference type="Proteomes" id="UP000001219"/>
    </source>
</evidence>
<dbReference type="AlphaFoldDB" id="D0L929"/>
<dbReference type="RefSeq" id="WP_012834539.1">
    <property type="nucleotide sequence ID" value="NC_013441.1"/>
</dbReference>
<evidence type="ECO:0008006" key="3">
    <source>
        <dbReference type="Google" id="ProtNLM"/>
    </source>
</evidence>
<dbReference type="eggNOG" id="COG1633">
    <property type="taxonomic scope" value="Bacteria"/>
</dbReference>
<name>D0L929_GORB4</name>
<keyword evidence="2" id="KW-1185">Reference proteome</keyword>
<dbReference type="KEGG" id="gbr:Gbro_2805"/>
<gene>
    <name evidence="1" type="ordered locus">Gbro_2805</name>
</gene>
<proteinExistence type="predicted"/>
<reference evidence="1 2" key="2">
    <citation type="journal article" date="2010" name="Stand. Genomic Sci.">
        <title>Complete genome sequence of Gordonia bronchialis type strain (3410).</title>
        <authorList>
            <person name="Ivanova N."/>
            <person name="Sikorski J."/>
            <person name="Jando M."/>
            <person name="Lapidus A."/>
            <person name="Nolan M."/>
            <person name="Lucas S."/>
            <person name="Del Rio T.G."/>
            <person name="Tice H."/>
            <person name="Copeland A."/>
            <person name="Cheng J.F."/>
            <person name="Chen F."/>
            <person name="Bruce D."/>
            <person name="Goodwin L."/>
            <person name="Pitluck S."/>
            <person name="Mavromatis K."/>
            <person name="Ovchinnikova G."/>
            <person name="Pati A."/>
            <person name="Chen A."/>
            <person name="Palaniappan K."/>
            <person name="Land M."/>
            <person name="Hauser L."/>
            <person name="Chang Y.J."/>
            <person name="Jeffries C.D."/>
            <person name="Chain P."/>
            <person name="Saunders E."/>
            <person name="Han C."/>
            <person name="Detter J.C."/>
            <person name="Brettin T."/>
            <person name="Rohde M."/>
            <person name="Goker M."/>
            <person name="Bristow J."/>
            <person name="Eisen J.A."/>
            <person name="Markowitz V."/>
            <person name="Hugenholtz P."/>
            <person name="Klenk H.P."/>
            <person name="Kyrpides N.C."/>
        </authorList>
    </citation>
    <scope>NUCLEOTIDE SEQUENCE [LARGE SCALE GENOMIC DNA]</scope>
    <source>
        <strain evidence="2">ATCC 25592 / DSM 43247 / BCRC 13721 / JCM 3198 / KCTC 3076 / NBRC 16047 / NCTC 10667</strain>
    </source>
</reference>
<sequence>MDSQQWLADFRVAAHRRSQRAQPDWAGGTDLTPAVVLSLQRFQVGESGDGAHLIAKADLSGDTDYAAAVRLFVAEEQNHARMLAALLRAGGHGTVDRHWSDTVFVHLRRLLGLRLEVMILAIAEVIALRYYRALAEGEDRLLTDVAERILDDEHRHVPFQIDCLRERFGHHPAAVRHVLVYLWRTAALVVTVVVGLDHGPALRDLAVSRRRFIIDTWRLFVVVSDAVLDSAPPAGSVRRPTSRRPIS</sequence>
<evidence type="ECO:0000313" key="1">
    <source>
        <dbReference type="EMBL" id="ACY22020.1"/>
    </source>
</evidence>
<accession>D0L929</accession>
<reference evidence="2" key="1">
    <citation type="submission" date="2009-10" db="EMBL/GenBank/DDBJ databases">
        <title>The complete chromosome of Gordonia bronchialis DSM 43247.</title>
        <authorList>
            <consortium name="US DOE Joint Genome Institute (JGI-PGF)"/>
            <person name="Lucas S."/>
            <person name="Copeland A."/>
            <person name="Lapidus A."/>
            <person name="Glavina del Rio T."/>
            <person name="Dalin E."/>
            <person name="Tice H."/>
            <person name="Bruce D."/>
            <person name="Goodwin L."/>
            <person name="Pitluck S."/>
            <person name="Kyrpides N."/>
            <person name="Mavromatis K."/>
            <person name="Ivanova N."/>
            <person name="Ovchinnikova G."/>
            <person name="Saunders E."/>
            <person name="Brettin T."/>
            <person name="Detter J.C."/>
            <person name="Han C."/>
            <person name="Larimer F."/>
            <person name="Land M."/>
            <person name="Hauser L."/>
            <person name="Markowitz V."/>
            <person name="Cheng J.-F."/>
            <person name="Hugenholtz P."/>
            <person name="Woyke T."/>
            <person name="Wu D."/>
            <person name="Jando M."/>
            <person name="Schneider S."/>
            <person name="Goeker M."/>
            <person name="Klenk H.-P."/>
            <person name="Eisen J.A."/>
        </authorList>
    </citation>
    <scope>NUCLEOTIDE SEQUENCE [LARGE SCALE GENOMIC DNA]</scope>
    <source>
        <strain evidence="2">ATCC 25592 / DSM 43247 / BCRC 13721 / JCM 3198 / KCTC 3076 / NBRC 16047 / NCTC 10667</strain>
    </source>
</reference>
<dbReference type="GO" id="GO:0016491">
    <property type="term" value="F:oxidoreductase activity"/>
    <property type="evidence" value="ECO:0007669"/>
    <property type="project" value="InterPro"/>
</dbReference>
<dbReference type="InterPro" id="IPR009078">
    <property type="entry name" value="Ferritin-like_SF"/>
</dbReference>
<organism evidence="1 2">
    <name type="scientific">Gordonia bronchialis (strain ATCC 25592 / DSM 43247 / BCRC 13721 / JCM 3198 / KCTC 3076 / NBRC 16047 / NCTC 10667)</name>
    <name type="common">Rhodococcus bronchialis</name>
    <dbReference type="NCBI Taxonomy" id="526226"/>
    <lineage>
        <taxon>Bacteria</taxon>
        <taxon>Bacillati</taxon>
        <taxon>Actinomycetota</taxon>
        <taxon>Actinomycetes</taxon>
        <taxon>Mycobacteriales</taxon>
        <taxon>Gordoniaceae</taxon>
        <taxon>Gordonia</taxon>
    </lineage>
</organism>
<protein>
    <recommendedName>
        <fullName evidence="3">Ferritin-like domain-containing protein</fullName>
    </recommendedName>
</protein>